<evidence type="ECO:0000256" key="1">
    <source>
        <dbReference type="SAM" id="MobiDB-lite"/>
    </source>
</evidence>
<protein>
    <submittedName>
        <fullName evidence="4">NAD(P)-dependent oxidoreductase</fullName>
    </submittedName>
</protein>
<evidence type="ECO:0000259" key="3">
    <source>
        <dbReference type="Pfam" id="PF09130"/>
    </source>
</evidence>
<dbReference type="Pfam" id="PF03446">
    <property type="entry name" value="NAD_binding_2"/>
    <property type="match status" value="1"/>
</dbReference>
<dbReference type="SUPFAM" id="SSF48179">
    <property type="entry name" value="6-phosphogluconate dehydrogenase C-terminal domain-like"/>
    <property type="match status" value="1"/>
</dbReference>
<dbReference type="OrthoDB" id="943692at2"/>
<dbReference type="InterPro" id="IPR006115">
    <property type="entry name" value="6PGDH_NADP-bd"/>
</dbReference>
<dbReference type="InterPro" id="IPR013328">
    <property type="entry name" value="6PGD_dom2"/>
</dbReference>
<reference evidence="4 5" key="1">
    <citation type="submission" date="2019-01" db="EMBL/GenBank/DDBJ databases">
        <title>Egibacter rhizosphaerae EGI 80759T.</title>
        <authorList>
            <person name="Chen D.-D."/>
            <person name="Tian Y."/>
            <person name="Jiao J.-Y."/>
            <person name="Zhang X.-T."/>
            <person name="Zhang Y.-G."/>
            <person name="Zhang Y."/>
            <person name="Xiao M."/>
            <person name="Shu W.-S."/>
            <person name="Li W.-J."/>
        </authorList>
    </citation>
    <scope>NUCLEOTIDE SEQUENCE [LARGE SCALE GENOMIC DNA]</scope>
    <source>
        <strain evidence="4 5">EGI 80759</strain>
    </source>
</reference>
<feature type="domain" description="Phosphogluconate dehydrogenase NAD-binding putative C-terminal" evidence="3">
    <location>
        <begin position="195"/>
        <end position="266"/>
    </location>
</feature>
<proteinExistence type="predicted"/>
<gene>
    <name evidence="4" type="ORF">ER308_13615</name>
</gene>
<dbReference type="EMBL" id="CP036402">
    <property type="protein sequence ID" value="QBI20498.1"/>
    <property type="molecule type" value="Genomic_DNA"/>
</dbReference>
<dbReference type="Pfam" id="PF09130">
    <property type="entry name" value="DUF1932"/>
    <property type="match status" value="1"/>
</dbReference>
<evidence type="ECO:0000313" key="5">
    <source>
        <dbReference type="Proteomes" id="UP000291469"/>
    </source>
</evidence>
<evidence type="ECO:0000313" key="4">
    <source>
        <dbReference type="EMBL" id="QBI20498.1"/>
    </source>
</evidence>
<dbReference type="Proteomes" id="UP000291469">
    <property type="component" value="Chromosome"/>
</dbReference>
<dbReference type="RefSeq" id="WP_131155494.1">
    <property type="nucleotide sequence ID" value="NZ_CP036402.1"/>
</dbReference>
<dbReference type="PANTHER" id="PTHR43580:SF2">
    <property type="entry name" value="CYTOKINE-LIKE NUCLEAR FACTOR N-PAC"/>
    <property type="match status" value="1"/>
</dbReference>
<organism evidence="4 5">
    <name type="scientific">Egibacter rhizosphaerae</name>
    <dbReference type="NCBI Taxonomy" id="1670831"/>
    <lineage>
        <taxon>Bacteria</taxon>
        <taxon>Bacillati</taxon>
        <taxon>Actinomycetota</taxon>
        <taxon>Nitriliruptoria</taxon>
        <taxon>Egibacterales</taxon>
        <taxon>Egibacteraceae</taxon>
        <taxon>Egibacter</taxon>
    </lineage>
</organism>
<dbReference type="Gene3D" id="1.10.1040.10">
    <property type="entry name" value="N-(1-d-carboxylethyl)-l-norvaline Dehydrogenase, domain 2"/>
    <property type="match status" value="1"/>
</dbReference>
<dbReference type="InterPro" id="IPR051265">
    <property type="entry name" value="HIBADH-related_NP60_sf"/>
</dbReference>
<dbReference type="InterPro" id="IPR015814">
    <property type="entry name" value="Pgluconate_DH_NAD-bd_C"/>
</dbReference>
<feature type="domain" description="6-phosphogluconate dehydrogenase NADP-binding" evidence="2">
    <location>
        <begin position="5"/>
        <end position="132"/>
    </location>
</feature>
<dbReference type="AlphaFoldDB" id="A0A411YGY2"/>
<dbReference type="GO" id="GO:0050661">
    <property type="term" value="F:NADP binding"/>
    <property type="evidence" value="ECO:0007669"/>
    <property type="project" value="InterPro"/>
</dbReference>
<sequence length="297" mass="30292">MTTPRVGFLGLGEAGAAIAAGFAAAGASVRAYDLALQDPDRADAVTARADAAGVELADGTAELLSDRDLVCSLVTSDVAVRVAQDAAPHLGAGQVYADLNSTEPAQMERVAELLGPSGAEFVDGALMAGVPGPGHRVPVLMSGPGAERAASWWAQLGGEVDVLSDVVGAASVVKLARSLVVKGLESLFWESAIVAERYGEAERVLASLGTTLPGEQWNEFAGYLMGRTVRHGERRAHELDGVARMLEAAGLDPHMARATGARLRTVVAGLGPDATPASLPADPAGLARAADDDAPAT</sequence>
<feature type="region of interest" description="Disordered" evidence="1">
    <location>
        <begin position="274"/>
        <end position="297"/>
    </location>
</feature>
<dbReference type="PANTHER" id="PTHR43580">
    <property type="entry name" value="OXIDOREDUCTASE GLYR1-RELATED"/>
    <property type="match status" value="1"/>
</dbReference>
<dbReference type="InterPro" id="IPR008927">
    <property type="entry name" value="6-PGluconate_DH-like_C_sf"/>
</dbReference>
<dbReference type="KEGG" id="erz:ER308_13615"/>
<name>A0A411YGY2_9ACTN</name>
<dbReference type="Gene3D" id="3.40.50.720">
    <property type="entry name" value="NAD(P)-binding Rossmann-like Domain"/>
    <property type="match status" value="1"/>
</dbReference>
<dbReference type="SUPFAM" id="SSF51735">
    <property type="entry name" value="NAD(P)-binding Rossmann-fold domains"/>
    <property type="match status" value="1"/>
</dbReference>
<dbReference type="InterPro" id="IPR036291">
    <property type="entry name" value="NAD(P)-bd_dom_sf"/>
</dbReference>
<keyword evidence="5" id="KW-1185">Reference proteome</keyword>
<evidence type="ECO:0000259" key="2">
    <source>
        <dbReference type="Pfam" id="PF03446"/>
    </source>
</evidence>
<accession>A0A411YGY2</accession>